<dbReference type="RefSeq" id="WP_044220718.1">
    <property type="nucleotide sequence ID" value="NZ_JRYR02000002.1"/>
</dbReference>
<evidence type="ECO:0000256" key="1">
    <source>
        <dbReference type="ARBA" id="ARBA00011738"/>
    </source>
</evidence>
<dbReference type="Pfam" id="PF07876">
    <property type="entry name" value="Dabb"/>
    <property type="match status" value="1"/>
</dbReference>
<dbReference type="InterPro" id="IPR044662">
    <property type="entry name" value="HS1/DABB1-like"/>
</dbReference>
<dbReference type="SUPFAM" id="SSF50978">
    <property type="entry name" value="WD40 repeat-like"/>
    <property type="match status" value="1"/>
</dbReference>
<dbReference type="PANTHER" id="PTHR33178">
    <property type="match status" value="1"/>
</dbReference>
<keyword evidence="2" id="KW-0732">Signal</keyword>
<feature type="signal peptide" evidence="2">
    <location>
        <begin position="1"/>
        <end position="24"/>
    </location>
</feature>
<protein>
    <submittedName>
        <fullName evidence="4">Stress protein</fullName>
    </submittedName>
</protein>
<dbReference type="SUPFAM" id="SSF54909">
    <property type="entry name" value="Dimeric alpha+beta barrel"/>
    <property type="match status" value="1"/>
</dbReference>
<sequence length="514" mass="57953">MTLTNKFTLLLLLLLTGQTSFTFSQQKENLVINRQDIKDISAKNTVTVTHYEKDGKNYVYVGGFGNIDVFSLSENGQLTPVSNHELYKQKGPARGMVATNVLGNDFLFVANKYGNVIETFQIQKNGSIERVALTEDTEDTYLGVAITLQVVKMKNKSYLFIGGLEETPGLSCFAINKDGSLSHVQSMKDDEKIHTDGIIGMSTHKINGKTYLYTGGFQDNGISSFRVYDNGSFKNINNISDNKTDRYLTGTYPVCSVQLGEDHFVVVGHRHHKYYKRKGFIKNTDFTYHGDALTVFKIDNKGRLHQHSVLKDSDYTRLKGQTRIELVSQTDNEAVLAIGTRDDSSIQLCTLNKEGTLQPIHYLETGFSIYYGLDALQINNVPFLVAGSFRFDLGKVISYKVEKGSDHKNKNLKHVVSLKYKASATKEEIDNALKTFEDLKDKIPEITALEWGENDSMEGHSKGFTYCFTLTFNNASAREKYLFHPAHLDLVKTIGPIIEDVFVMDYWTEKQNKL</sequence>
<dbReference type="OrthoDB" id="9816070at2"/>
<evidence type="ECO:0000256" key="2">
    <source>
        <dbReference type="SAM" id="SignalP"/>
    </source>
</evidence>
<dbReference type="AlphaFoldDB" id="A0A1S1YU37"/>
<dbReference type="PANTHER" id="PTHR33178:SF10">
    <property type="entry name" value="STRESS-RESPONSE A_B BARREL DOMAIN-CONTAINING PROTEIN"/>
    <property type="match status" value="1"/>
</dbReference>
<evidence type="ECO:0000259" key="3">
    <source>
        <dbReference type="PROSITE" id="PS51502"/>
    </source>
</evidence>
<gene>
    <name evidence="4" type="ORF">NH26_22230</name>
</gene>
<comment type="subunit">
    <text evidence="1">Homodimer.</text>
</comment>
<keyword evidence="5" id="KW-1185">Reference proteome</keyword>
<proteinExistence type="predicted"/>
<feature type="domain" description="Stress-response A/B barrel" evidence="3">
    <location>
        <begin position="412"/>
        <end position="506"/>
    </location>
</feature>
<dbReference type="Proteomes" id="UP000179797">
    <property type="component" value="Unassembled WGS sequence"/>
</dbReference>
<evidence type="ECO:0000313" key="5">
    <source>
        <dbReference type="Proteomes" id="UP000179797"/>
    </source>
</evidence>
<dbReference type="SMART" id="SM00886">
    <property type="entry name" value="Dabb"/>
    <property type="match status" value="1"/>
</dbReference>
<dbReference type="Gene3D" id="2.130.10.10">
    <property type="entry name" value="YVTN repeat-like/Quinoprotein amine dehydrogenase"/>
    <property type="match status" value="1"/>
</dbReference>
<dbReference type="InterPro" id="IPR015943">
    <property type="entry name" value="WD40/YVTN_repeat-like_dom_sf"/>
</dbReference>
<dbReference type="InterPro" id="IPR011008">
    <property type="entry name" value="Dimeric_a/b-barrel"/>
</dbReference>
<evidence type="ECO:0000313" key="4">
    <source>
        <dbReference type="EMBL" id="OHX64315.1"/>
    </source>
</evidence>
<dbReference type="InterPro" id="IPR013097">
    <property type="entry name" value="Dabb"/>
</dbReference>
<organism evidence="4 5">
    <name type="scientific">Flammeovirga pacifica</name>
    <dbReference type="NCBI Taxonomy" id="915059"/>
    <lineage>
        <taxon>Bacteria</taxon>
        <taxon>Pseudomonadati</taxon>
        <taxon>Bacteroidota</taxon>
        <taxon>Cytophagia</taxon>
        <taxon>Cytophagales</taxon>
        <taxon>Flammeovirgaceae</taxon>
        <taxon>Flammeovirga</taxon>
    </lineage>
</organism>
<dbReference type="EMBL" id="JRYR02000002">
    <property type="protein sequence ID" value="OHX64315.1"/>
    <property type="molecule type" value="Genomic_DNA"/>
</dbReference>
<comment type="caution">
    <text evidence="4">The sequence shown here is derived from an EMBL/GenBank/DDBJ whole genome shotgun (WGS) entry which is preliminary data.</text>
</comment>
<accession>A0A1S1YU37</accession>
<dbReference type="InterPro" id="IPR036322">
    <property type="entry name" value="WD40_repeat_dom_sf"/>
</dbReference>
<dbReference type="PROSITE" id="PS51502">
    <property type="entry name" value="S_R_A_B_BARREL"/>
    <property type="match status" value="1"/>
</dbReference>
<reference evidence="4 5" key="1">
    <citation type="journal article" date="2012" name="Int. J. Syst. Evol. Microbiol.">
        <title>Flammeovirga pacifica sp. nov., isolated from deep-sea sediment.</title>
        <authorList>
            <person name="Xu H."/>
            <person name="Fu Y."/>
            <person name="Yang N."/>
            <person name="Ding Z."/>
            <person name="Lai Q."/>
            <person name="Zeng R."/>
        </authorList>
    </citation>
    <scope>NUCLEOTIDE SEQUENCE [LARGE SCALE GENOMIC DNA]</scope>
    <source>
        <strain evidence="5">DSM 24597 / LMG 26175 / WPAGA1</strain>
    </source>
</reference>
<feature type="chain" id="PRO_5010280357" evidence="2">
    <location>
        <begin position="25"/>
        <end position="514"/>
    </location>
</feature>
<dbReference type="STRING" id="915059.NH26_22230"/>
<name>A0A1S1YU37_FLAPC</name>
<dbReference type="Gene3D" id="3.30.70.100">
    <property type="match status" value="1"/>
</dbReference>